<dbReference type="AlphaFoldDB" id="A0A0A0JQG2"/>
<dbReference type="Proteomes" id="UP000030013">
    <property type="component" value="Unassembled WGS sequence"/>
</dbReference>
<keyword evidence="2" id="KW-1185">Reference proteome</keyword>
<dbReference type="EMBL" id="AVPL01000077">
    <property type="protein sequence ID" value="KGN39710.1"/>
    <property type="molecule type" value="Genomic_DNA"/>
</dbReference>
<dbReference type="RefSeq" id="WP_035940456.1">
    <property type="nucleotide sequence ID" value="NZ_AVPL01000077.1"/>
</dbReference>
<evidence type="ECO:0000313" key="2">
    <source>
        <dbReference type="Proteomes" id="UP000030013"/>
    </source>
</evidence>
<dbReference type="STRING" id="1385519.N801_19545"/>
<reference evidence="1 2" key="1">
    <citation type="submission" date="2013-08" db="EMBL/GenBank/DDBJ databases">
        <title>The genome sequence of Knoellia aerolata.</title>
        <authorList>
            <person name="Zhu W."/>
            <person name="Wang G."/>
        </authorList>
    </citation>
    <scope>NUCLEOTIDE SEQUENCE [LARGE SCALE GENOMIC DNA]</scope>
    <source>
        <strain evidence="1 2">DSM 18566</strain>
    </source>
</reference>
<organism evidence="1 2">
    <name type="scientific">Knoellia aerolata DSM 18566</name>
    <dbReference type="NCBI Taxonomy" id="1385519"/>
    <lineage>
        <taxon>Bacteria</taxon>
        <taxon>Bacillati</taxon>
        <taxon>Actinomycetota</taxon>
        <taxon>Actinomycetes</taxon>
        <taxon>Micrococcales</taxon>
        <taxon>Intrasporangiaceae</taxon>
        <taxon>Knoellia</taxon>
    </lineage>
</organism>
<proteinExistence type="predicted"/>
<comment type="caution">
    <text evidence="1">The sequence shown here is derived from an EMBL/GenBank/DDBJ whole genome shotgun (WGS) entry which is preliminary data.</text>
</comment>
<protein>
    <submittedName>
        <fullName evidence="1">Uncharacterized protein</fullName>
    </submittedName>
</protein>
<evidence type="ECO:0000313" key="1">
    <source>
        <dbReference type="EMBL" id="KGN39710.1"/>
    </source>
</evidence>
<gene>
    <name evidence="1" type="ORF">N801_19545</name>
</gene>
<name>A0A0A0JQG2_9MICO</name>
<sequence length="62" mass="6337">MTQTLQGESSAIAVEGLEQLSGVISSPTQPLGPVTAEPIVEAAALAMPHGEHAGLTLMRQIT</sequence>
<accession>A0A0A0JQG2</accession>